<evidence type="ECO:0000313" key="11">
    <source>
        <dbReference type="Ensembl" id="ENSVURP00010011730.1"/>
    </source>
</evidence>
<dbReference type="SUPFAM" id="SSF54928">
    <property type="entry name" value="RNA-binding domain, RBD"/>
    <property type="match status" value="1"/>
</dbReference>
<dbReference type="GeneID" id="114051040"/>
<dbReference type="InterPro" id="IPR034200">
    <property type="entry name" value="RDM1_RRM"/>
</dbReference>
<dbReference type="GO" id="GO:0005829">
    <property type="term" value="C:cytosol"/>
    <property type="evidence" value="ECO:0007669"/>
    <property type="project" value="Ensembl"/>
</dbReference>
<dbReference type="PROSITE" id="PS50102">
    <property type="entry name" value="RRM"/>
    <property type="match status" value="1"/>
</dbReference>
<evidence type="ECO:0000256" key="8">
    <source>
        <dbReference type="ARBA" id="ARBA00023242"/>
    </source>
</evidence>
<keyword evidence="5" id="KW-0963">Cytoplasm</keyword>
<evidence type="ECO:0000256" key="1">
    <source>
        <dbReference type="ARBA" id="ARBA00004496"/>
    </source>
</evidence>
<dbReference type="GO" id="GO:0003723">
    <property type="term" value="F:RNA binding"/>
    <property type="evidence" value="ECO:0007669"/>
    <property type="project" value="UniProtKB-UniRule"/>
</dbReference>
<evidence type="ECO:0000256" key="4">
    <source>
        <dbReference type="ARBA" id="ARBA00013723"/>
    </source>
</evidence>
<sequence length="272" mass="30927">MAEVVSFTVPAGSDKTLFVWELSPGPGAEALHHSLFTVFSQFGLLYSVRVFPNAPEVTPGFYAIIKFYSARDAYRAQKACDQKQLFQESPVKVRLCTRRKMHQYPAYPLSSFKCQELANYYLGFNGWSKRIIMLQELSDFKVKQNTSPTKSSARQSLKYFCALEVVFPAYECRSHGAGIAEEYLEQQEGPLEFLMKKKKTQKLAIQKALSDAFQKFLMVVLESGKVAVEYRPTEGDSAAEEFKDLVQVNDVSWNQSYQGEEECLSDFSLDED</sequence>
<dbReference type="InterPro" id="IPR012677">
    <property type="entry name" value="Nucleotide-bd_a/b_plait_sf"/>
</dbReference>
<evidence type="ECO:0000256" key="3">
    <source>
        <dbReference type="ARBA" id="ARBA00011738"/>
    </source>
</evidence>
<dbReference type="InterPro" id="IPR057652">
    <property type="entry name" value="DSRM_RDM1"/>
</dbReference>
<dbReference type="Pfam" id="PF25517">
    <property type="entry name" value="DSRM_RDM1"/>
    <property type="match status" value="1"/>
</dbReference>
<dbReference type="InterPro" id="IPR040224">
    <property type="entry name" value="RDM1"/>
</dbReference>
<reference evidence="11" key="2">
    <citation type="submission" date="2025-08" db="UniProtKB">
        <authorList>
            <consortium name="Ensembl"/>
        </authorList>
    </citation>
    <scope>IDENTIFICATION</scope>
</reference>
<dbReference type="InterPro" id="IPR035979">
    <property type="entry name" value="RBD_domain_sf"/>
</dbReference>
<evidence type="ECO:0000256" key="6">
    <source>
        <dbReference type="ARBA" id="ARBA00022884"/>
    </source>
</evidence>
<keyword evidence="12" id="KW-1185">Reference proteome</keyword>
<dbReference type="OrthoDB" id="6287754at2759"/>
<name>A0A4X2KQU3_VOMUR</name>
<evidence type="ECO:0000259" key="10">
    <source>
        <dbReference type="PROSITE" id="PS50102"/>
    </source>
</evidence>
<dbReference type="OMA" id="PAYECRS"/>
<keyword evidence="8" id="KW-0539">Nucleus</keyword>
<comment type="subcellular location">
    <subcellularLocation>
        <location evidence="1">Cytoplasm</location>
    </subcellularLocation>
    <subcellularLocation>
        <location evidence="2">Nucleus</location>
        <location evidence="2">Nucleolus</location>
    </subcellularLocation>
</comment>
<dbReference type="CDD" id="cd12364">
    <property type="entry name" value="RRM_RDM1"/>
    <property type="match status" value="1"/>
</dbReference>
<organism evidence="11 12">
    <name type="scientific">Vombatus ursinus</name>
    <name type="common">Common wombat</name>
    <dbReference type="NCBI Taxonomy" id="29139"/>
    <lineage>
        <taxon>Eukaryota</taxon>
        <taxon>Metazoa</taxon>
        <taxon>Chordata</taxon>
        <taxon>Craniata</taxon>
        <taxon>Vertebrata</taxon>
        <taxon>Euteleostomi</taxon>
        <taxon>Mammalia</taxon>
        <taxon>Metatheria</taxon>
        <taxon>Diprotodontia</taxon>
        <taxon>Vombatidae</taxon>
        <taxon>Vombatus</taxon>
    </lineage>
</organism>
<dbReference type="FunFam" id="3.30.390.80:FF:000002">
    <property type="entry name" value="RAD52 motif containing 1"/>
    <property type="match status" value="1"/>
</dbReference>
<dbReference type="GO" id="GO:0005730">
    <property type="term" value="C:nucleolus"/>
    <property type="evidence" value="ECO:0007669"/>
    <property type="project" value="UniProtKB-SubCell"/>
</dbReference>
<dbReference type="AlphaFoldDB" id="A0A4X2KQU3"/>
<dbReference type="PANTHER" id="PTHR31164">
    <property type="entry name" value="RAD52 MOTIF-CONTAINING PROTEIN 1"/>
    <property type="match status" value="1"/>
</dbReference>
<feature type="domain" description="RRM" evidence="10">
    <location>
        <begin position="15"/>
        <end position="98"/>
    </location>
</feature>
<reference evidence="11" key="3">
    <citation type="submission" date="2025-09" db="UniProtKB">
        <authorList>
            <consortium name="Ensembl"/>
        </authorList>
    </citation>
    <scope>IDENTIFICATION</scope>
</reference>
<evidence type="ECO:0000256" key="5">
    <source>
        <dbReference type="ARBA" id="ARBA00022490"/>
    </source>
</evidence>
<evidence type="ECO:0000256" key="9">
    <source>
        <dbReference type="PROSITE-ProRule" id="PRU00176"/>
    </source>
</evidence>
<evidence type="ECO:0000313" key="12">
    <source>
        <dbReference type="Proteomes" id="UP000314987"/>
    </source>
</evidence>
<dbReference type="STRING" id="29139.ENSVURP00010011730"/>
<keyword evidence="6 9" id="KW-0694">RNA-binding</keyword>
<reference evidence="12" key="1">
    <citation type="submission" date="2018-12" db="EMBL/GenBank/DDBJ databases">
        <authorList>
            <person name="Yazar S."/>
        </authorList>
    </citation>
    <scope>NUCLEOTIDE SEQUENCE [LARGE SCALE GENOMIC DNA]</scope>
</reference>
<evidence type="ECO:0000256" key="7">
    <source>
        <dbReference type="ARBA" id="ARBA00023125"/>
    </source>
</evidence>
<dbReference type="SUPFAM" id="SSF54768">
    <property type="entry name" value="dsRNA-binding domain-like"/>
    <property type="match status" value="1"/>
</dbReference>
<dbReference type="Ensembl" id="ENSVURT00010013330.1">
    <property type="protein sequence ID" value="ENSVURP00010011730.1"/>
    <property type="gene ID" value="ENSVURG00010009075.1"/>
</dbReference>
<proteinExistence type="predicted"/>
<dbReference type="CTD" id="201299"/>
<evidence type="ECO:0000256" key="2">
    <source>
        <dbReference type="ARBA" id="ARBA00004604"/>
    </source>
</evidence>
<dbReference type="Gene3D" id="3.30.70.330">
    <property type="match status" value="1"/>
</dbReference>
<dbReference type="Pfam" id="PF00076">
    <property type="entry name" value="RRM_1"/>
    <property type="match status" value="1"/>
</dbReference>
<gene>
    <name evidence="11" type="primary">RDM1</name>
</gene>
<accession>A0A4X2KQU3</accession>
<keyword evidence="7" id="KW-0238">DNA-binding</keyword>
<dbReference type="Proteomes" id="UP000314987">
    <property type="component" value="Unassembled WGS sequence"/>
</dbReference>
<dbReference type="GeneTree" id="ENSGT00390000018397"/>
<dbReference type="InterPro" id="IPR000504">
    <property type="entry name" value="RRM_dom"/>
</dbReference>
<comment type="subunit">
    <text evidence="3">Homodimer.</text>
</comment>
<dbReference type="GO" id="GO:0003677">
    <property type="term" value="F:DNA binding"/>
    <property type="evidence" value="ECO:0007669"/>
    <property type="project" value="UniProtKB-KW"/>
</dbReference>
<dbReference type="PANTHER" id="PTHR31164:SF1">
    <property type="entry name" value="RAD52 MOTIF-CONTAINING PROTEIN 1"/>
    <property type="match status" value="1"/>
</dbReference>
<protein>
    <recommendedName>
        <fullName evidence="4">RAD52 motif-containing protein 1</fullName>
    </recommendedName>
</protein>
<dbReference type="RefSeq" id="XP_027728967.1">
    <property type="nucleotide sequence ID" value="XM_027873166.1"/>
</dbReference>